<sequence length="441" mass="49632">MTVLVVDDERDVVEGFRMAFPEWEVRGAGSGAEALRVLEAEPVDLVFLDVRLGREDGLALLGRIKERWPELPCVMISAYGTVERAVEALRRGAVDFLEKPLSLQKVRIVAERTASEVFARKVVEQERERYALLGESEAIREVRRLVEKAARVEVPVLVTGESGTGKEHVARLLHLLSRRARGPLVALNCAAVPADLFESEIFGHEKGSFTGAERRRKGRIEEARGGTLFLDEVGELPASQQAKLLRVLETGEYYPVGAERPRRADVRVVCATNRDLEAMVREGSFRADLYYRLGVLRIHVPPLRERREDIPLLAQVFLRRVCEELGQGRSFSRETLSVLMEGEYPGNVRELQHLVWRAALLSEGPVIGPEVVGKVRDEGRKAFVEDLLLAPRPLGEARREFERAYIAYHLSRCGGNVSRTARKLGMAPSNLMRRMRELGMR</sequence>
<dbReference type="InterPro" id="IPR002078">
    <property type="entry name" value="Sigma_54_int"/>
</dbReference>
<evidence type="ECO:0000256" key="2">
    <source>
        <dbReference type="ARBA" id="ARBA00022840"/>
    </source>
</evidence>
<dbReference type="PaxDb" id="665571-STHERM_c03070"/>
<keyword evidence="5" id="KW-0597">Phosphoprotein</keyword>
<evidence type="ECO:0000259" key="7">
    <source>
        <dbReference type="PROSITE" id="PS50110"/>
    </source>
</evidence>
<evidence type="ECO:0000256" key="4">
    <source>
        <dbReference type="ARBA" id="ARBA00023163"/>
    </source>
</evidence>
<keyword evidence="1" id="KW-0547">Nucleotide-binding</keyword>
<dbReference type="InterPro" id="IPR001789">
    <property type="entry name" value="Sig_transdc_resp-reg_receiver"/>
</dbReference>
<dbReference type="PROSITE" id="PS50045">
    <property type="entry name" value="SIGMA54_INTERACT_4"/>
    <property type="match status" value="1"/>
</dbReference>
<dbReference type="HOGENOM" id="CLU_000445_0_6_12"/>
<dbReference type="eggNOG" id="COG2204">
    <property type="taxonomic scope" value="Bacteria"/>
</dbReference>
<dbReference type="GO" id="GO:0006355">
    <property type="term" value="P:regulation of DNA-templated transcription"/>
    <property type="evidence" value="ECO:0007669"/>
    <property type="project" value="InterPro"/>
</dbReference>
<dbReference type="InterPro" id="IPR003593">
    <property type="entry name" value="AAA+_ATPase"/>
</dbReference>
<dbReference type="SUPFAM" id="SSF52172">
    <property type="entry name" value="CheY-like"/>
    <property type="match status" value="1"/>
</dbReference>
<dbReference type="Pfam" id="PF00158">
    <property type="entry name" value="Sigma54_activat"/>
    <property type="match status" value="1"/>
</dbReference>
<dbReference type="PROSITE" id="PS50110">
    <property type="entry name" value="RESPONSE_REGULATORY"/>
    <property type="match status" value="1"/>
</dbReference>
<dbReference type="KEGG" id="sta:STHERM_c03070"/>
<dbReference type="EMBL" id="CP001698">
    <property type="protein sequence ID" value="ADN01280.1"/>
    <property type="molecule type" value="Genomic_DNA"/>
</dbReference>
<dbReference type="Gene3D" id="3.40.50.2300">
    <property type="match status" value="1"/>
</dbReference>
<dbReference type="InterPro" id="IPR027417">
    <property type="entry name" value="P-loop_NTPase"/>
</dbReference>
<proteinExistence type="predicted"/>
<dbReference type="InterPro" id="IPR058031">
    <property type="entry name" value="AAA_lid_NorR"/>
</dbReference>
<gene>
    <name evidence="8" type="ordered locus">STHERM_c03070</name>
</gene>
<dbReference type="SUPFAM" id="SSF46689">
    <property type="entry name" value="Homeodomain-like"/>
    <property type="match status" value="1"/>
</dbReference>
<dbReference type="GO" id="GO:0043565">
    <property type="term" value="F:sequence-specific DNA binding"/>
    <property type="evidence" value="ECO:0007669"/>
    <property type="project" value="InterPro"/>
</dbReference>
<dbReference type="PANTHER" id="PTHR32071">
    <property type="entry name" value="TRANSCRIPTIONAL REGULATORY PROTEIN"/>
    <property type="match status" value="1"/>
</dbReference>
<dbReference type="PROSITE" id="PS00688">
    <property type="entry name" value="SIGMA54_INTERACT_3"/>
    <property type="match status" value="1"/>
</dbReference>
<dbReference type="CDD" id="cd00009">
    <property type="entry name" value="AAA"/>
    <property type="match status" value="1"/>
</dbReference>
<dbReference type="GO" id="GO:0005524">
    <property type="term" value="F:ATP binding"/>
    <property type="evidence" value="ECO:0007669"/>
    <property type="project" value="UniProtKB-KW"/>
</dbReference>
<dbReference type="Gene3D" id="1.10.8.60">
    <property type="match status" value="1"/>
</dbReference>
<evidence type="ECO:0000313" key="9">
    <source>
        <dbReference type="Proteomes" id="UP000001296"/>
    </source>
</evidence>
<dbReference type="SMART" id="SM00448">
    <property type="entry name" value="REC"/>
    <property type="match status" value="1"/>
</dbReference>
<dbReference type="InterPro" id="IPR025944">
    <property type="entry name" value="Sigma_54_int_dom_CS"/>
</dbReference>
<dbReference type="InterPro" id="IPR025662">
    <property type="entry name" value="Sigma_54_int_dom_ATP-bd_1"/>
</dbReference>
<keyword evidence="2" id="KW-0067">ATP-binding</keyword>
<feature type="domain" description="Sigma-54 factor interaction" evidence="6">
    <location>
        <begin position="132"/>
        <end position="360"/>
    </location>
</feature>
<dbReference type="Pfam" id="PF25601">
    <property type="entry name" value="AAA_lid_14"/>
    <property type="match status" value="1"/>
</dbReference>
<dbReference type="Proteomes" id="UP000001296">
    <property type="component" value="Chromosome"/>
</dbReference>
<feature type="domain" description="Response regulatory" evidence="7">
    <location>
        <begin position="2"/>
        <end position="114"/>
    </location>
</feature>
<feature type="modified residue" description="4-aspartylphosphate" evidence="5">
    <location>
        <position position="49"/>
    </location>
</feature>
<dbReference type="SMART" id="SM00382">
    <property type="entry name" value="AAA"/>
    <property type="match status" value="1"/>
</dbReference>
<reference key="1">
    <citation type="submission" date="2009-08" db="EMBL/GenBank/DDBJ databases">
        <title>The genome sequence of Spirochaeta thermophila DSM6192.</title>
        <authorList>
            <person name="Angelov A."/>
            <person name="Mientus M."/>
            <person name="Wittenberg S."/>
            <person name="Lehmann R."/>
            <person name="Liesegang H."/>
            <person name="Daniel R."/>
            <person name="Liebl W."/>
        </authorList>
    </citation>
    <scope>NUCLEOTIDE SEQUENCE</scope>
    <source>
        <strain>DSM 6192</strain>
    </source>
</reference>
<name>E0RP86_WINT6</name>
<accession>E0RP86</accession>
<evidence type="ECO:0000256" key="5">
    <source>
        <dbReference type="PROSITE-ProRule" id="PRU00169"/>
    </source>
</evidence>
<keyword evidence="3" id="KW-0805">Transcription regulation</keyword>
<protein>
    <submittedName>
        <fullName evidence="8">Putative two component, sigma-54 specific, transcriptional regulator, Fis family nitrogen assimilation</fullName>
    </submittedName>
</protein>
<evidence type="ECO:0000256" key="1">
    <source>
        <dbReference type="ARBA" id="ARBA00022741"/>
    </source>
</evidence>
<dbReference type="PROSITE" id="PS00675">
    <property type="entry name" value="SIGMA54_INTERACT_1"/>
    <property type="match status" value="1"/>
</dbReference>
<dbReference type="Pfam" id="PF00072">
    <property type="entry name" value="Response_reg"/>
    <property type="match status" value="1"/>
</dbReference>
<dbReference type="FunFam" id="3.40.50.300:FF:000006">
    <property type="entry name" value="DNA-binding transcriptional regulator NtrC"/>
    <property type="match status" value="1"/>
</dbReference>
<dbReference type="Gene3D" id="3.40.50.300">
    <property type="entry name" value="P-loop containing nucleotide triphosphate hydrolases"/>
    <property type="match status" value="1"/>
</dbReference>
<dbReference type="PRINTS" id="PR01590">
    <property type="entry name" value="HTHFIS"/>
</dbReference>
<reference evidence="8 9" key="2">
    <citation type="journal article" date="2010" name="J. Bacteriol.">
        <title>Genome sequence of the polysaccharide-degrading, thermophilic anaerobe Spirochaeta thermophila DSM 6192.</title>
        <authorList>
            <person name="Angelov A."/>
            <person name="Liebl S."/>
            <person name="Ballschmiter M."/>
            <person name="Bomeke M."/>
            <person name="Lehmann R."/>
            <person name="Liesegang H."/>
            <person name="Daniel R."/>
            <person name="Liebl W."/>
        </authorList>
    </citation>
    <scope>NUCLEOTIDE SEQUENCE [LARGE SCALE GENOMIC DNA]</scope>
    <source>
        <strain evidence="9">ATCC 49972 / DSM 6192 / RI 19.B1</strain>
    </source>
</reference>
<keyword evidence="4" id="KW-0804">Transcription</keyword>
<dbReference type="InterPro" id="IPR009057">
    <property type="entry name" value="Homeodomain-like_sf"/>
</dbReference>
<dbReference type="Gene3D" id="1.10.10.60">
    <property type="entry name" value="Homeodomain-like"/>
    <property type="match status" value="1"/>
</dbReference>
<evidence type="ECO:0000313" key="8">
    <source>
        <dbReference type="EMBL" id="ADN01280.1"/>
    </source>
</evidence>
<dbReference type="SUPFAM" id="SSF52540">
    <property type="entry name" value="P-loop containing nucleoside triphosphate hydrolases"/>
    <property type="match status" value="1"/>
</dbReference>
<dbReference type="InterPro" id="IPR011006">
    <property type="entry name" value="CheY-like_superfamily"/>
</dbReference>
<evidence type="ECO:0000259" key="6">
    <source>
        <dbReference type="PROSITE" id="PS50045"/>
    </source>
</evidence>
<dbReference type="InterPro" id="IPR002197">
    <property type="entry name" value="HTH_Fis"/>
</dbReference>
<dbReference type="AlphaFoldDB" id="E0RP86"/>
<organism evidence="8 9">
    <name type="scientific">Winmispira thermophila (strain ATCC 49972 / DSM 6192 / RI 19.B1)</name>
    <name type="common">Spirochaeta thermophila</name>
    <dbReference type="NCBI Taxonomy" id="665571"/>
    <lineage>
        <taxon>Bacteria</taxon>
        <taxon>Pseudomonadati</taxon>
        <taxon>Spirochaetota</taxon>
        <taxon>Spirochaetia</taxon>
        <taxon>Winmispirales</taxon>
        <taxon>Winmispiraceae</taxon>
        <taxon>Winmispira</taxon>
    </lineage>
</organism>
<evidence type="ECO:0000256" key="3">
    <source>
        <dbReference type="ARBA" id="ARBA00023015"/>
    </source>
</evidence>
<dbReference type="GO" id="GO:0000160">
    <property type="term" value="P:phosphorelay signal transduction system"/>
    <property type="evidence" value="ECO:0007669"/>
    <property type="project" value="InterPro"/>
</dbReference>
<dbReference type="Pfam" id="PF02954">
    <property type="entry name" value="HTH_8"/>
    <property type="match status" value="1"/>
</dbReference>
<dbReference type="RefSeq" id="WP_013313121.1">
    <property type="nucleotide sequence ID" value="NC_014484.1"/>
</dbReference>